<feature type="domain" description="PurE" evidence="6">
    <location>
        <begin position="8"/>
        <end position="159"/>
    </location>
</feature>
<comment type="function">
    <text evidence="3 4">Catalyzes the conversion of N5-carboxyaminoimidazole ribonucleotide (N5-CAIR) to 4-carboxy-5-aminoimidazole ribonucleotide (CAIR).</text>
</comment>
<dbReference type="InterPro" id="IPR033747">
    <property type="entry name" value="PurE_ClassI"/>
</dbReference>
<comment type="similarity">
    <text evidence="3">Belongs to the AIR carboxylase family. Class I subfamily.</text>
</comment>
<comment type="pathway">
    <text evidence="3 4">Purine metabolism; IMP biosynthesis via de novo pathway; 5-amino-1-(5-phospho-D-ribosyl)imidazole-4-carboxylate from 5-amino-1-(5-phospho-D-ribosyl)imidazole (N5-CAIR route): step 2/2.</text>
</comment>
<evidence type="ECO:0000256" key="5">
    <source>
        <dbReference type="PIRSR" id="PIRSR001338-1"/>
    </source>
</evidence>
<dbReference type="HAMAP" id="MF_01929">
    <property type="entry name" value="PurE_classI"/>
    <property type="match status" value="1"/>
</dbReference>
<dbReference type="Pfam" id="PF00731">
    <property type="entry name" value="AIRC"/>
    <property type="match status" value="1"/>
</dbReference>
<sequence length="180" mass="19120">MTGRAGNPRVGILMGSESDLSVMESAFRILDDFEVPYEVRILSAHRSPDETARYADSAGQRGVQVLIAGAGWAAHLAGVVASRTTLPVIGVPIDSSPLQGMDALLATVQMPPGIPVATMCIGRGGALNAALFALQILALNDRTLDGKLKAYRVRMTEEVLGDRNSKLTEYLANRKQEGTA</sequence>
<reference evidence="7 8" key="1">
    <citation type="submission" date="2006-10" db="EMBL/GenBank/DDBJ databases">
        <title>Complete sequence of Syntrophobacter fumaroxidans MPOB.</title>
        <authorList>
            <consortium name="US DOE Joint Genome Institute"/>
            <person name="Copeland A."/>
            <person name="Lucas S."/>
            <person name="Lapidus A."/>
            <person name="Barry K."/>
            <person name="Detter J.C."/>
            <person name="Glavina del Rio T."/>
            <person name="Hammon N."/>
            <person name="Israni S."/>
            <person name="Pitluck S."/>
            <person name="Goltsman E.G."/>
            <person name="Martinez M."/>
            <person name="Schmutz J."/>
            <person name="Larimer F."/>
            <person name="Land M."/>
            <person name="Hauser L."/>
            <person name="Kyrpides N."/>
            <person name="Kim E."/>
            <person name="Boone D.R."/>
            <person name="Brockman F."/>
            <person name="Culley D."/>
            <person name="Ferry J."/>
            <person name="Gunsalus R."/>
            <person name="McInerney M.J."/>
            <person name="Morrison M."/>
            <person name="Plugge C."/>
            <person name="Rohlin L."/>
            <person name="Scholten J."/>
            <person name="Sieber J."/>
            <person name="Stams A.J.M."/>
            <person name="Worm P."/>
            <person name="Henstra A.M."/>
            <person name="Richardson P."/>
        </authorList>
    </citation>
    <scope>NUCLEOTIDE SEQUENCE [LARGE SCALE GENOMIC DNA]</scope>
    <source>
        <strain evidence="8">DSM 10017 / MPOB</strain>
    </source>
</reference>
<evidence type="ECO:0000313" key="7">
    <source>
        <dbReference type="EMBL" id="ABK18436.1"/>
    </source>
</evidence>
<dbReference type="GO" id="GO:0006189">
    <property type="term" value="P:'de novo' IMP biosynthetic process"/>
    <property type="evidence" value="ECO:0007669"/>
    <property type="project" value="UniProtKB-UniRule"/>
</dbReference>
<dbReference type="UniPathway" id="UPA00074">
    <property type="reaction ID" value="UER00943"/>
</dbReference>
<dbReference type="EMBL" id="CP000478">
    <property type="protein sequence ID" value="ABK18436.1"/>
    <property type="molecule type" value="Genomic_DNA"/>
</dbReference>
<keyword evidence="7" id="KW-0456">Lyase</keyword>
<dbReference type="SUPFAM" id="SSF52255">
    <property type="entry name" value="N5-CAIR mutase (phosphoribosylaminoimidazole carboxylase, PurE)"/>
    <property type="match status" value="1"/>
</dbReference>
<dbReference type="FunCoup" id="A0LLY4">
    <property type="interactions" value="449"/>
</dbReference>
<keyword evidence="8" id="KW-1185">Reference proteome</keyword>
<dbReference type="NCBIfam" id="TIGR01162">
    <property type="entry name" value="purE"/>
    <property type="match status" value="1"/>
</dbReference>
<name>A0LLY4_SYNFM</name>
<keyword evidence="1 3" id="KW-0658">Purine biosynthesis</keyword>
<dbReference type="EC" id="5.4.99.18" evidence="3 4"/>
<dbReference type="HOGENOM" id="CLU_094982_2_0_7"/>
<evidence type="ECO:0000313" key="8">
    <source>
        <dbReference type="Proteomes" id="UP000001784"/>
    </source>
</evidence>
<comment type="catalytic activity">
    <reaction evidence="3 4">
        <text>5-carboxyamino-1-(5-phospho-D-ribosyl)imidazole + H(+) = 5-amino-1-(5-phospho-D-ribosyl)imidazole-4-carboxylate</text>
        <dbReference type="Rhea" id="RHEA:13193"/>
        <dbReference type="ChEBI" id="CHEBI:15378"/>
        <dbReference type="ChEBI" id="CHEBI:58730"/>
        <dbReference type="ChEBI" id="CHEBI:77657"/>
        <dbReference type="EC" id="5.4.99.18"/>
    </reaction>
</comment>
<proteinExistence type="inferred from homology"/>
<dbReference type="AlphaFoldDB" id="A0LLY4"/>
<evidence type="ECO:0000256" key="3">
    <source>
        <dbReference type="HAMAP-Rule" id="MF_01929"/>
    </source>
</evidence>
<evidence type="ECO:0000256" key="1">
    <source>
        <dbReference type="ARBA" id="ARBA00022755"/>
    </source>
</evidence>
<feature type="binding site" evidence="3 5">
    <location>
        <position position="46"/>
    </location>
    <ligand>
        <name>substrate</name>
    </ligand>
</feature>
<dbReference type="Proteomes" id="UP000001784">
    <property type="component" value="Chromosome"/>
</dbReference>
<dbReference type="PANTHER" id="PTHR23046">
    <property type="entry name" value="PHOSPHORIBOSYLAMINOIMIDAZOLE CARBOXYLASE CATALYTIC SUBUNIT"/>
    <property type="match status" value="1"/>
</dbReference>
<dbReference type="PANTHER" id="PTHR23046:SF2">
    <property type="entry name" value="PHOSPHORIBOSYLAMINOIMIDAZOLE CARBOXYLASE"/>
    <property type="match status" value="1"/>
</dbReference>
<keyword evidence="2 3" id="KW-0413">Isomerase</keyword>
<dbReference type="SMART" id="SM01001">
    <property type="entry name" value="AIRC"/>
    <property type="match status" value="1"/>
</dbReference>
<dbReference type="RefSeq" id="WP_011699603.1">
    <property type="nucleotide sequence ID" value="NC_008554.1"/>
</dbReference>
<dbReference type="KEGG" id="sfu:Sfum_2758"/>
<dbReference type="InterPro" id="IPR024694">
    <property type="entry name" value="PurE_prokaryotes"/>
</dbReference>
<feature type="binding site" evidence="3 5">
    <location>
        <position position="16"/>
    </location>
    <ligand>
        <name>substrate</name>
    </ligand>
</feature>
<evidence type="ECO:0000256" key="4">
    <source>
        <dbReference type="PIRNR" id="PIRNR001338"/>
    </source>
</evidence>
<dbReference type="InParanoid" id="A0LLY4"/>
<dbReference type="STRING" id="335543.Sfum_2758"/>
<dbReference type="InterPro" id="IPR000031">
    <property type="entry name" value="PurE_dom"/>
</dbReference>
<gene>
    <name evidence="3" type="primary">purE</name>
    <name evidence="7" type="ordered locus">Sfum_2758</name>
</gene>
<dbReference type="PIRSF" id="PIRSF001338">
    <property type="entry name" value="AIR_carboxylase"/>
    <property type="match status" value="1"/>
</dbReference>
<dbReference type="eggNOG" id="COG0041">
    <property type="taxonomic scope" value="Bacteria"/>
</dbReference>
<dbReference type="GO" id="GO:0034023">
    <property type="term" value="F:5-(carboxyamino)imidazole ribonucleotide mutase activity"/>
    <property type="evidence" value="ECO:0007669"/>
    <property type="project" value="UniProtKB-UniRule"/>
</dbReference>
<organism evidence="7 8">
    <name type="scientific">Syntrophobacter fumaroxidans (strain DSM 10017 / MPOB)</name>
    <dbReference type="NCBI Taxonomy" id="335543"/>
    <lineage>
        <taxon>Bacteria</taxon>
        <taxon>Pseudomonadati</taxon>
        <taxon>Thermodesulfobacteriota</taxon>
        <taxon>Syntrophobacteria</taxon>
        <taxon>Syntrophobacterales</taxon>
        <taxon>Syntrophobacteraceae</taxon>
        <taxon>Syntrophobacter</taxon>
    </lineage>
</organism>
<protein>
    <recommendedName>
        <fullName evidence="3 4">N5-carboxyaminoimidazole ribonucleotide mutase</fullName>
        <shortName evidence="3 4">N5-CAIR mutase</shortName>
        <ecNumber evidence="3 4">5.4.99.18</ecNumber>
    </recommendedName>
    <alternativeName>
        <fullName evidence="3">5-(carboxyamino)imidazole ribonucleotide mutase</fullName>
    </alternativeName>
</protein>
<accession>A0LLY4</accession>
<evidence type="ECO:0000256" key="2">
    <source>
        <dbReference type="ARBA" id="ARBA00023235"/>
    </source>
</evidence>
<dbReference type="Gene3D" id="3.40.50.1970">
    <property type="match status" value="1"/>
</dbReference>
<evidence type="ECO:0000259" key="6">
    <source>
        <dbReference type="SMART" id="SM01001"/>
    </source>
</evidence>
<feature type="binding site" evidence="3 5">
    <location>
        <position position="19"/>
    </location>
    <ligand>
        <name>substrate</name>
    </ligand>
</feature>
<dbReference type="GO" id="GO:0016829">
    <property type="term" value="F:lyase activity"/>
    <property type="evidence" value="ECO:0007669"/>
    <property type="project" value="UniProtKB-KW"/>
</dbReference>